<dbReference type="Gene3D" id="3.40.190.290">
    <property type="match status" value="1"/>
</dbReference>
<dbReference type="EMBL" id="AYYR01000009">
    <property type="protein sequence ID" value="KRM77718.1"/>
    <property type="molecule type" value="Genomic_DNA"/>
</dbReference>
<proteinExistence type="inferred from homology"/>
<dbReference type="PANTHER" id="PTHR30126:SF96">
    <property type="entry name" value="TRANSCRIPTIONAL REGULATORY PROTEIN, LYSR FAMILY"/>
    <property type="match status" value="1"/>
</dbReference>
<dbReference type="InterPro" id="IPR036388">
    <property type="entry name" value="WH-like_DNA-bd_sf"/>
</dbReference>
<feature type="domain" description="HTH lysR-type" evidence="5">
    <location>
        <begin position="12"/>
        <end position="61"/>
    </location>
</feature>
<dbReference type="CDD" id="cd05466">
    <property type="entry name" value="PBP2_LTTR_substrate"/>
    <property type="match status" value="1"/>
</dbReference>
<dbReference type="InterPro" id="IPR000847">
    <property type="entry name" value="LysR_HTH_N"/>
</dbReference>
<organism evidence="6 7">
    <name type="scientific">Secundilactobacillus collinoides DSM 20515 = JCM 1123</name>
    <dbReference type="NCBI Taxonomy" id="1423733"/>
    <lineage>
        <taxon>Bacteria</taxon>
        <taxon>Bacillati</taxon>
        <taxon>Bacillota</taxon>
        <taxon>Bacilli</taxon>
        <taxon>Lactobacillales</taxon>
        <taxon>Lactobacillaceae</taxon>
        <taxon>Secundilactobacillus</taxon>
    </lineage>
</organism>
<dbReference type="STRING" id="33960.TY91_11345"/>
<reference evidence="6 7" key="1">
    <citation type="journal article" date="2015" name="Genome Announc.">
        <title>Expanding the biotechnology potential of lactobacilli through comparative genomics of 213 strains and associated genera.</title>
        <authorList>
            <person name="Sun Z."/>
            <person name="Harris H.M."/>
            <person name="McCann A."/>
            <person name="Guo C."/>
            <person name="Argimon S."/>
            <person name="Zhang W."/>
            <person name="Yang X."/>
            <person name="Jeffery I.B."/>
            <person name="Cooney J.C."/>
            <person name="Kagawa T.F."/>
            <person name="Liu W."/>
            <person name="Song Y."/>
            <person name="Salvetti E."/>
            <person name="Wrobel A."/>
            <person name="Rasinkangas P."/>
            <person name="Parkhill J."/>
            <person name="Rea M.C."/>
            <person name="O'Sullivan O."/>
            <person name="Ritari J."/>
            <person name="Douillard F.P."/>
            <person name="Paul Ross R."/>
            <person name="Yang R."/>
            <person name="Briner A.E."/>
            <person name="Felis G.E."/>
            <person name="de Vos W.M."/>
            <person name="Barrangou R."/>
            <person name="Klaenhammer T.R."/>
            <person name="Caufield P.W."/>
            <person name="Cui Y."/>
            <person name="Zhang H."/>
            <person name="O'Toole P.W."/>
        </authorList>
    </citation>
    <scope>NUCLEOTIDE SEQUENCE [LARGE SCALE GENOMIC DNA]</scope>
    <source>
        <strain evidence="6 7">DSM 20515</strain>
    </source>
</reference>
<dbReference type="PANTHER" id="PTHR30126">
    <property type="entry name" value="HTH-TYPE TRANSCRIPTIONAL REGULATOR"/>
    <property type="match status" value="1"/>
</dbReference>
<evidence type="ECO:0000256" key="4">
    <source>
        <dbReference type="ARBA" id="ARBA00023163"/>
    </source>
</evidence>
<dbReference type="GO" id="GO:0003677">
    <property type="term" value="F:DNA binding"/>
    <property type="evidence" value="ECO:0007669"/>
    <property type="project" value="UniProtKB-KW"/>
</dbReference>
<evidence type="ECO:0000313" key="6">
    <source>
        <dbReference type="EMBL" id="KRM77718.1"/>
    </source>
</evidence>
<evidence type="ECO:0000256" key="3">
    <source>
        <dbReference type="ARBA" id="ARBA00023125"/>
    </source>
</evidence>
<sequence>MTILNKNLKPFLEEINRTHSMSEAARVLFVSQPYISQTLRKSEGEFGVSLTHPVAGKITLTYAGQRLLDYLIQEDKNLLRLKKEMTEIASYTSGVIRVGTNKPLGHYLLPSVLPKFNELYPKLQVKLLELTTEKANYLLNNDELDVFLGLHLEKKGLSFIPVVMTNSYLVVSNQTDVFDPELVGKEIVLPDAESVSKLIDGQNYIELTPDTLYQQQVSDFFMQQKIRTNTIAVVPDFDLATELVKYHLGMTVTTNYVIDKYDL</sequence>
<dbReference type="Pfam" id="PF03466">
    <property type="entry name" value="LysR_substrate"/>
    <property type="match status" value="1"/>
</dbReference>
<dbReference type="SUPFAM" id="SSF46785">
    <property type="entry name" value="Winged helix' DNA-binding domain"/>
    <property type="match status" value="1"/>
</dbReference>
<dbReference type="Pfam" id="PF00126">
    <property type="entry name" value="HTH_1"/>
    <property type="match status" value="1"/>
</dbReference>
<dbReference type="Gene3D" id="1.10.10.10">
    <property type="entry name" value="Winged helix-like DNA-binding domain superfamily/Winged helix DNA-binding domain"/>
    <property type="match status" value="1"/>
</dbReference>
<dbReference type="SUPFAM" id="SSF53850">
    <property type="entry name" value="Periplasmic binding protein-like II"/>
    <property type="match status" value="1"/>
</dbReference>
<keyword evidence="2" id="KW-0805">Transcription regulation</keyword>
<protein>
    <recommendedName>
        <fullName evidence="5">HTH lysR-type domain-containing protein</fullName>
    </recommendedName>
</protein>
<dbReference type="InterPro" id="IPR036390">
    <property type="entry name" value="WH_DNA-bd_sf"/>
</dbReference>
<comment type="similarity">
    <text evidence="1">Belongs to the LysR transcriptional regulatory family.</text>
</comment>
<evidence type="ECO:0000313" key="7">
    <source>
        <dbReference type="Proteomes" id="UP000051845"/>
    </source>
</evidence>
<keyword evidence="4" id="KW-0804">Transcription</keyword>
<dbReference type="PROSITE" id="PS50931">
    <property type="entry name" value="HTH_LYSR"/>
    <property type="match status" value="1"/>
</dbReference>
<dbReference type="PATRIC" id="fig|1423733.4.peg.3215"/>
<accession>A0A0R2BPF4</accession>
<gene>
    <name evidence="6" type="ORF">FC82_GL003091</name>
</gene>
<name>A0A0R2BPF4_SECCO</name>
<evidence type="ECO:0000259" key="5">
    <source>
        <dbReference type="PROSITE" id="PS50931"/>
    </source>
</evidence>
<evidence type="ECO:0000256" key="2">
    <source>
        <dbReference type="ARBA" id="ARBA00023015"/>
    </source>
</evidence>
<dbReference type="AlphaFoldDB" id="A0A0R2BPF4"/>
<evidence type="ECO:0000256" key="1">
    <source>
        <dbReference type="ARBA" id="ARBA00009437"/>
    </source>
</evidence>
<dbReference type="GO" id="GO:0003700">
    <property type="term" value="F:DNA-binding transcription factor activity"/>
    <property type="evidence" value="ECO:0007669"/>
    <property type="project" value="InterPro"/>
</dbReference>
<dbReference type="InterPro" id="IPR005119">
    <property type="entry name" value="LysR_subst-bd"/>
</dbReference>
<dbReference type="Proteomes" id="UP000051845">
    <property type="component" value="Unassembled WGS sequence"/>
</dbReference>
<keyword evidence="3" id="KW-0238">DNA-binding</keyword>
<comment type="caution">
    <text evidence="6">The sequence shown here is derived from an EMBL/GenBank/DDBJ whole genome shotgun (WGS) entry which is preliminary data.</text>
</comment>